<reference evidence="8 9" key="1">
    <citation type="journal article" date="2021" name="Elife">
        <title>Chloroplast acquisition without the gene transfer in kleptoplastic sea slugs, Plakobranchus ocellatus.</title>
        <authorList>
            <person name="Maeda T."/>
            <person name="Takahashi S."/>
            <person name="Yoshida T."/>
            <person name="Shimamura S."/>
            <person name="Takaki Y."/>
            <person name="Nagai Y."/>
            <person name="Toyoda A."/>
            <person name="Suzuki Y."/>
            <person name="Arimoto A."/>
            <person name="Ishii H."/>
            <person name="Satoh N."/>
            <person name="Nishiyama T."/>
            <person name="Hasebe M."/>
            <person name="Maruyama T."/>
            <person name="Minagawa J."/>
            <person name="Obokata J."/>
            <person name="Shigenobu S."/>
        </authorList>
    </citation>
    <scope>NUCLEOTIDE SEQUENCE [LARGE SCALE GENOMIC DNA]</scope>
</reference>
<feature type="transmembrane region" description="Helical" evidence="6">
    <location>
        <begin position="196"/>
        <end position="219"/>
    </location>
</feature>
<dbReference type="Pfam" id="PF00375">
    <property type="entry name" value="SDF"/>
    <property type="match status" value="1"/>
</dbReference>
<dbReference type="InterPro" id="IPR001991">
    <property type="entry name" value="Na-dicarboxylate_symporter"/>
</dbReference>
<evidence type="ECO:0000256" key="7">
    <source>
        <dbReference type="SAM" id="MobiDB-lite"/>
    </source>
</evidence>
<evidence type="ECO:0000256" key="3">
    <source>
        <dbReference type="ARBA" id="ARBA00022692"/>
    </source>
</evidence>
<sequence length="359" mass="39070">MGRSRRERTKGVRAVTEYKPEDKTSVNTSTNATETDEIYKKTLGQSQGVNILGLITICAAVGAAANKSLPQDSAFLSFFRQGQQIVLQVMNWLKWTTPVGVASLVAQSIASVSNINEVFYSIGRLVICVVTGIAFHQLVTLPAILAVLWRKNPFKFIARCSKPFFLAFATTLTSIAIPHMLDSCRQNGVSSSVSEFVIPMSVTLHGDASAVYIASSCLFVAQTSSEVDVDAGSIFVIAALTSVLSLAIPSVPSAGIVTVAIILTSLNLPLHGLALLFTVEWLLDRIRTGVNAITHVICCAVIDAICNGRKQHAPDVMHARENNWDMEIQIEGEPWIDQQDKDQNNDNEMKHVKVEVDSR</sequence>
<feature type="region of interest" description="Disordered" evidence="7">
    <location>
        <begin position="338"/>
        <end position="359"/>
    </location>
</feature>
<dbReference type="PANTHER" id="PTHR11958">
    <property type="entry name" value="SODIUM/DICARBOXYLATE SYMPORTER-RELATED"/>
    <property type="match status" value="1"/>
</dbReference>
<evidence type="ECO:0000256" key="6">
    <source>
        <dbReference type="RuleBase" id="RU361216"/>
    </source>
</evidence>
<feature type="transmembrane region" description="Helical" evidence="6">
    <location>
        <begin position="254"/>
        <end position="277"/>
    </location>
</feature>
<comment type="caution">
    <text evidence="8">The sequence shown here is derived from an EMBL/GenBank/DDBJ whole genome shotgun (WGS) entry which is preliminary data.</text>
</comment>
<feature type="transmembrane region" description="Helical" evidence="6">
    <location>
        <begin position="48"/>
        <end position="65"/>
    </location>
</feature>
<keyword evidence="6" id="KW-0769">Symport</keyword>
<organism evidence="8 9">
    <name type="scientific">Plakobranchus ocellatus</name>
    <dbReference type="NCBI Taxonomy" id="259542"/>
    <lineage>
        <taxon>Eukaryota</taxon>
        <taxon>Metazoa</taxon>
        <taxon>Spiralia</taxon>
        <taxon>Lophotrochozoa</taxon>
        <taxon>Mollusca</taxon>
        <taxon>Gastropoda</taxon>
        <taxon>Heterobranchia</taxon>
        <taxon>Euthyneura</taxon>
        <taxon>Panpulmonata</taxon>
        <taxon>Sacoglossa</taxon>
        <taxon>Placobranchoidea</taxon>
        <taxon>Plakobranchidae</taxon>
        <taxon>Plakobranchus</taxon>
    </lineage>
</organism>
<dbReference type="InterPro" id="IPR050746">
    <property type="entry name" value="DAACS"/>
</dbReference>
<evidence type="ECO:0000256" key="4">
    <source>
        <dbReference type="ARBA" id="ARBA00022989"/>
    </source>
</evidence>
<name>A0AAV4BU75_9GAST</name>
<feature type="transmembrane region" description="Helical" evidence="6">
    <location>
        <begin position="161"/>
        <end position="181"/>
    </location>
</feature>
<keyword evidence="4 6" id="KW-1133">Transmembrane helix</keyword>
<keyword evidence="9" id="KW-1185">Reference proteome</keyword>
<dbReference type="PANTHER" id="PTHR11958:SF63">
    <property type="entry name" value="AMINO ACID TRANSPORTER"/>
    <property type="match status" value="1"/>
</dbReference>
<keyword evidence="3 6" id="KW-0812">Transmembrane</keyword>
<gene>
    <name evidence="8" type="ORF">PoB_004918500</name>
</gene>
<dbReference type="GO" id="GO:0015293">
    <property type="term" value="F:symporter activity"/>
    <property type="evidence" value="ECO:0007669"/>
    <property type="project" value="UniProtKB-UniRule"/>
</dbReference>
<evidence type="ECO:0000313" key="8">
    <source>
        <dbReference type="EMBL" id="GFO22680.1"/>
    </source>
</evidence>
<dbReference type="InterPro" id="IPR036458">
    <property type="entry name" value="Na:dicarbo_symporter_sf"/>
</dbReference>
<feature type="transmembrane region" description="Helical" evidence="6">
    <location>
        <begin position="122"/>
        <end position="149"/>
    </location>
</feature>
<comment type="similarity">
    <text evidence="6">Belongs to the dicarboxylate/amino acid:cation symporter (DAACS) (TC 2.A.23) family.</text>
</comment>
<dbReference type="SUPFAM" id="SSF118215">
    <property type="entry name" value="Proton glutamate symport protein"/>
    <property type="match status" value="1"/>
</dbReference>
<dbReference type="Proteomes" id="UP000735302">
    <property type="component" value="Unassembled WGS sequence"/>
</dbReference>
<evidence type="ECO:0000313" key="9">
    <source>
        <dbReference type="Proteomes" id="UP000735302"/>
    </source>
</evidence>
<evidence type="ECO:0000256" key="2">
    <source>
        <dbReference type="ARBA" id="ARBA00022448"/>
    </source>
</evidence>
<dbReference type="PRINTS" id="PR00173">
    <property type="entry name" value="EDTRNSPORT"/>
</dbReference>
<dbReference type="Gene3D" id="1.10.3860.10">
    <property type="entry name" value="Sodium:dicarboxylate symporter"/>
    <property type="match status" value="1"/>
</dbReference>
<keyword evidence="2 6" id="KW-0813">Transport</keyword>
<evidence type="ECO:0000256" key="1">
    <source>
        <dbReference type="ARBA" id="ARBA00004141"/>
    </source>
</evidence>
<accession>A0AAV4BU75</accession>
<evidence type="ECO:0000256" key="5">
    <source>
        <dbReference type="ARBA" id="ARBA00023136"/>
    </source>
</evidence>
<comment type="subcellular location">
    <subcellularLocation>
        <location evidence="1 6">Membrane</location>
        <topology evidence="1 6">Multi-pass membrane protein</topology>
    </subcellularLocation>
</comment>
<protein>
    <recommendedName>
        <fullName evidence="6">Amino acid transporter</fullName>
    </recommendedName>
</protein>
<dbReference type="AlphaFoldDB" id="A0AAV4BU75"/>
<feature type="transmembrane region" description="Helical" evidence="6">
    <location>
        <begin position="231"/>
        <end position="248"/>
    </location>
</feature>
<keyword evidence="5 6" id="KW-0472">Membrane</keyword>
<proteinExistence type="inferred from homology"/>
<dbReference type="GO" id="GO:0016020">
    <property type="term" value="C:membrane"/>
    <property type="evidence" value="ECO:0007669"/>
    <property type="project" value="UniProtKB-SubCell"/>
</dbReference>
<dbReference type="EMBL" id="BLXT01005442">
    <property type="protein sequence ID" value="GFO22680.1"/>
    <property type="molecule type" value="Genomic_DNA"/>
</dbReference>